<reference evidence="2 3" key="1">
    <citation type="submission" date="2012-09" db="EMBL/GenBank/DDBJ databases">
        <title>The Genome Sequence of Veillonella ratti ACS-216-V-COL6B.</title>
        <authorList>
            <consortium name="The Broad Institute Genome Sequencing Platform"/>
            <person name="Earl A."/>
            <person name="Ward D."/>
            <person name="Feldgarden M."/>
            <person name="Gevers D."/>
            <person name="Saerens B."/>
            <person name="Vaneechoutte M."/>
            <person name="Walker B."/>
            <person name="Young S.K."/>
            <person name="Zeng Q."/>
            <person name="Gargeya S."/>
            <person name="Fitzgerald M."/>
            <person name="Haas B."/>
            <person name="Abouelleil A."/>
            <person name="Alvarado L."/>
            <person name="Arachchi H.M."/>
            <person name="Berlin A."/>
            <person name="Chapman S.B."/>
            <person name="Goldberg J."/>
            <person name="Griggs A."/>
            <person name="Gujja S."/>
            <person name="Hansen M."/>
            <person name="Howarth C."/>
            <person name="Imamovic A."/>
            <person name="Larimer J."/>
            <person name="McCowen C."/>
            <person name="Montmayeur A."/>
            <person name="Murphy C."/>
            <person name="Neiman D."/>
            <person name="Pearson M."/>
            <person name="Priest M."/>
            <person name="Roberts A."/>
            <person name="Saif S."/>
            <person name="Shea T."/>
            <person name="Sisk P."/>
            <person name="Sykes S."/>
            <person name="Wortman J."/>
            <person name="Nusbaum C."/>
            <person name="Birren B."/>
        </authorList>
    </citation>
    <scope>NUCLEOTIDE SEQUENCE [LARGE SCALE GENOMIC DNA]</scope>
    <source>
        <strain evidence="2 3">ACS-216-V-Col6b</strain>
    </source>
</reference>
<gene>
    <name evidence="2" type="ORF">HMPREF9282_01104</name>
</gene>
<feature type="coiled-coil region" evidence="1">
    <location>
        <begin position="83"/>
        <end position="113"/>
    </location>
</feature>
<comment type="caution">
    <text evidence="2">The sequence shown here is derived from an EMBL/GenBank/DDBJ whole genome shotgun (WGS) entry which is preliminary data.</text>
</comment>
<name>K9DI77_9FIRM</name>
<organism evidence="2 3">
    <name type="scientific">Veillonella seminalis ACS-216-V-Col6b</name>
    <dbReference type="NCBI Taxonomy" id="883156"/>
    <lineage>
        <taxon>Bacteria</taxon>
        <taxon>Bacillati</taxon>
        <taxon>Bacillota</taxon>
        <taxon>Negativicutes</taxon>
        <taxon>Veillonellales</taxon>
        <taxon>Veillonellaceae</taxon>
        <taxon>Veillonella</taxon>
    </lineage>
</organism>
<dbReference type="STRING" id="883156.HMPREF9282_01104"/>
<proteinExistence type="predicted"/>
<dbReference type="AlphaFoldDB" id="K9DI77"/>
<protein>
    <submittedName>
        <fullName evidence="2">Uncharacterized protein</fullName>
    </submittedName>
</protein>
<dbReference type="EMBL" id="AHAF01000005">
    <property type="protein sequence ID" value="EKU78487.1"/>
    <property type="molecule type" value="Genomic_DNA"/>
</dbReference>
<evidence type="ECO:0000313" key="3">
    <source>
        <dbReference type="Proteomes" id="UP000009891"/>
    </source>
</evidence>
<sequence length="188" mass="21711">MIYIGDSDTDIPCMKLVNMNGGHSIGVYNPVTQDKSKVHKMLNEHRIKYYVSGDYSEDKPLELLVKDIIHRTAANEILEQKYLDCLNETNTILENQSKEEQQKIDLIDKLEASNSFRTTHQLIEQLTSIHSWSLPEKEKLVNIALSNNQIRYILTDDDVYRFYSSICNNMSSQAANEIKEILSQKIIE</sequence>
<evidence type="ECO:0000256" key="1">
    <source>
        <dbReference type="SAM" id="Coils"/>
    </source>
</evidence>
<keyword evidence="3" id="KW-1185">Reference proteome</keyword>
<dbReference type="eggNOG" id="COG0560">
    <property type="taxonomic scope" value="Bacteria"/>
</dbReference>
<accession>K9DI77</accession>
<dbReference type="HOGENOM" id="CLU_105813_0_0_9"/>
<dbReference type="Proteomes" id="UP000009891">
    <property type="component" value="Unassembled WGS sequence"/>
</dbReference>
<dbReference type="PATRIC" id="fig|883156.3.peg.1083"/>
<evidence type="ECO:0000313" key="2">
    <source>
        <dbReference type="EMBL" id="EKU78487.1"/>
    </source>
</evidence>
<keyword evidence="1" id="KW-0175">Coiled coil</keyword>